<dbReference type="AlphaFoldDB" id="E2BC00"/>
<keyword evidence="1" id="KW-0863">Zinc-finger</keyword>
<reference evidence="3 4" key="1">
    <citation type="journal article" date="2010" name="Science">
        <title>Genomic comparison of the ants Camponotus floridanus and Harpegnathos saltator.</title>
        <authorList>
            <person name="Bonasio R."/>
            <person name="Zhang G."/>
            <person name="Ye C."/>
            <person name="Mutti N.S."/>
            <person name="Fang X."/>
            <person name="Qin N."/>
            <person name="Donahue G."/>
            <person name="Yang P."/>
            <person name="Li Q."/>
            <person name="Li C."/>
            <person name="Zhang P."/>
            <person name="Huang Z."/>
            <person name="Berger S.L."/>
            <person name="Reinberg D."/>
            <person name="Wang J."/>
            <person name="Liebig J."/>
        </authorList>
    </citation>
    <scope>NUCLEOTIDE SEQUENCE [LARGE SCALE GENOMIC DNA]</scope>
    <source>
        <strain evidence="3 4">R22 G/1</strain>
    </source>
</reference>
<name>E2BC00_HARSA</name>
<keyword evidence="1" id="KW-0862">Zinc</keyword>
<feature type="non-terminal residue" evidence="3">
    <location>
        <position position="60"/>
    </location>
</feature>
<dbReference type="InterPro" id="IPR001878">
    <property type="entry name" value="Znf_CCHC"/>
</dbReference>
<accession>E2BC00</accession>
<dbReference type="Gene3D" id="4.10.60.10">
    <property type="entry name" value="Zinc finger, CCHC-type"/>
    <property type="match status" value="1"/>
</dbReference>
<gene>
    <name evidence="3" type="ORF">EAI_08265</name>
</gene>
<evidence type="ECO:0000313" key="4">
    <source>
        <dbReference type="Proteomes" id="UP000008237"/>
    </source>
</evidence>
<evidence type="ECO:0000259" key="2">
    <source>
        <dbReference type="PROSITE" id="PS50158"/>
    </source>
</evidence>
<feature type="domain" description="CCHC-type" evidence="2">
    <location>
        <begin position="41"/>
        <end position="54"/>
    </location>
</feature>
<feature type="non-terminal residue" evidence="3">
    <location>
        <position position="1"/>
    </location>
</feature>
<dbReference type="SUPFAM" id="SSF57756">
    <property type="entry name" value="Retrovirus zinc finger-like domains"/>
    <property type="match status" value="1"/>
</dbReference>
<keyword evidence="1" id="KW-0479">Metal-binding</keyword>
<protein>
    <recommendedName>
        <fullName evidence="2">CCHC-type domain-containing protein</fullName>
    </recommendedName>
</protein>
<sequence length="60" mass="6700">IVWSWARVRILEERPLKCFRCLRYSRMAVACQSNDGLGAHCFRCGGAGHVARGCTAEVQC</sequence>
<dbReference type="GO" id="GO:0008270">
    <property type="term" value="F:zinc ion binding"/>
    <property type="evidence" value="ECO:0007669"/>
    <property type="project" value="UniProtKB-KW"/>
</dbReference>
<dbReference type="PROSITE" id="PS50158">
    <property type="entry name" value="ZF_CCHC"/>
    <property type="match status" value="1"/>
</dbReference>
<dbReference type="GO" id="GO:0003676">
    <property type="term" value="F:nucleic acid binding"/>
    <property type="evidence" value="ECO:0007669"/>
    <property type="project" value="InterPro"/>
</dbReference>
<evidence type="ECO:0000313" key="3">
    <source>
        <dbReference type="EMBL" id="EFN86780.1"/>
    </source>
</evidence>
<proteinExistence type="predicted"/>
<dbReference type="InterPro" id="IPR036875">
    <property type="entry name" value="Znf_CCHC_sf"/>
</dbReference>
<organism evidence="4">
    <name type="scientific">Harpegnathos saltator</name>
    <name type="common">Jerdon's jumping ant</name>
    <dbReference type="NCBI Taxonomy" id="610380"/>
    <lineage>
        <taxon>Eukaryota</taxon>
        <taxon>Metazoa</taxon>
        <taxon>Ecdysozoa</taxon>
        <taxon>Arthropoda</taxon>
        <taxon>Hexapoda</taxon>
        <taxon>Insecta</taxon>
        <taxon>Pterygota</taxon>
        <taxon>Neoptera</taxon>
        <taxon>Endopterygota</taxon>
        <taxon>Hymenoptera</taxon>
        <taxon>Apocrita</taxon>
        <taxon>Aculeata</taxon>
        <taxon>Formicoidea</taxon>
        <taxon>Formicidae</taxon>
        <taxon>Ponerinae</taxon>
        <taxon>Ponerini</taxon>
        <taxon>Harpegnathos</taxon>
    </lineage>
</organism>
<keyword evidence="4" id="KW-1185">Reference proteome</keyword>
<evidence type="ECO:0000256" key="1">
    <source>
        <dbReference type="PROSITE-ProRule" id="PRU00047"/>
    </source>
</evidence>
<dbReference type="Proteomes" id="UP000008237">
    <property type="component" value="Unassembled WGS sequence"/>
</dbReference>
<dbReference type="EMBL" id="GL447210">
    <property type="protein sequence ID" value="EFN86780.1"/>
    <property type="molecule type" value="Genomic_DNA"/>
</dbReference>
<dbReference type="InParanoid" id="E2BC00"/>